<dbReference type="Proteomes" id="UP000663090">
    <property type="component" value="Chromosome"/>
</dbReference>
<organism evidence="2 3">
    <name type="scientific">Myxococcus landrumensis</name>
    <dbReference type="NCBI Taxonomy" id="2813577"/>
    <lineage>
        <taxon>Bacteria</taxon>
        <taxon>Pseudomonadati</taxon>
        <taxon>Myxococcota</taxon>
        <taxon>Myxococcia</taxon>
        <taxon>Myxococcales</taxon>
        <taxon>Cystobacterineae</taxon>
        <taxon>Myxococcaceae</taxon>
        <taxon>Myxococcus</taxon>
    </lineage>
</organism>
<keyword evidence="3" id="KW-1185">Reference proteome</keyword>
<evidence type="ECO:0000313" key="2">
    <source>
        <dbReference type="EMBL" id="QSQ13727.1"/>
    </source>
</evidence>
<sequence length="475" mass="52952">MELKSPTKRLETLEWLAALEPALRKRLRYPNGGGTFDPASEMARTRFDIALSLFAKEDRVYWSQHDPAAFPFIPNTSLGDAWAPAQRAIEAATKRWRAKAALARPDYSEAKRLLEALFADKQAHYRRDVTQVLAVIALREDEPKQVFARIGVKRGDIPTDYALYAGAAYLALGDVKRALACYNGSVVNQGFLAEARGDFAEAQCLYREGLEAGWHAVRPYAKLRVARLEQRLGKRELERLRAEDTGDKVVITTLDDFYARFADIADALRQEGGVRAPKKPLPEADIDKLRLSMTRHGKSEGVPVPESVKTILRYDCDFSLFKDAQPLLAPLLRAKGVVPSADVEKLVRAAVKQDDTMGLRALAKLPKDVPVWNSAADLPACIELASPGDQKLFLYVGEGTADEHGEYPMARFDDQPELWVSEASLIHYVLEQARSVVHCTLNFAKPLKAAKKRNAKHREGWGEHPEVTATLKRVG</sequence>
<dbReference type="Pfam" id="PF16728">
    <property type="entry name" value="DUF5066"/>
    <property type="match status" value="1"/>
</dbReference>
<dbReference type="RefSeq" id="WP_206715530.1">
    <property type="nucleotide sequence ID" value="NZ_CP071091.1"/>
</dbReference>
<reference evidence="2 3" key="1">
    <citation type="submission" date="2021-02" db="EMBL/GenBank/DDBJ databases">
        <title>De Novo genome assembly of isolated myxobacteria.</title>
        <authorList>
            <person name="Stevens D.C."/>
        </authorList>
    </citation>
    <scope>NUCLEOTIDE SEQUENCE [LARGE SCALE GENOMIC DNA]</scope>
    <source>
        <strain evidence="2 3">SCHIC003</strain>
    </source>
</reference>
<dbReference type="EMBL" id="CP071091">
    <property type="protein sequence ID" value="QSQ13727.1"/>
    <property type="molecule type" value="Genomic_DNA"/>
</dbReference>
<name>A0ABX7N4P6_9BACT</name>
<evidence type="ECO:0000313" key="3">
    <source>
        <dbReference type="Proteomes" id="UP000663090"/>
    </source>
</evidence>
<feature type="domain" description="PH" evidence="1">
    <location>
        <begin position="1"/>
        <end position="24"/>
    </location>
</feature>
<evidence type="ECO:0000259" key="1">
    <source>
        <dbReference type="PROSITE" id="PS50003"/>
    </source>
</evidence>
<dbReference type="PROSITE" id="PS50003">
    <property type="entry name" value="PH_DOMAIN"/>
    <property type="match status" value="1"/>
</dbReference>
<accession>A0ABX7N4P6</accession>
<dbReference type="InterPro" id="IPR001849">
    <property type="entry name" value="PH_domain"/>
</dbReference>
<protein>
    <submittedName>
        <fullName evidence="2">DUF5066 family protein</fullName>
    </submittedName>
</protein>
<proteinExistence type="predicted"/>
<dbReference type="InterPro" id="IPR031990">
    <property type="entry name" value="DUF5066"/>
</dbReference>
<dbReference type="Gene3D" id="3.40.1580.30">
    <property type="entry name" value="Domain of unknown function (DUF5066)"/>
    <property type="match status" value="1"/>
</dbReference>
<gene>
    <name evidence="2" type="ORF">JY572_36260</name>
</gene>